<evidence type="ECO:0000256" key="14">
    <source>
        <dbReference type="ARBA" id="ARBA00038036"/>
    </source>
</evidence>
<feature type="active site" description="Proton acceptor" evidence="16">
    <location>
        <position position="122"/>
    </location>
</feature>
<keyword evidence="9 16" id="KW-0547">Nucleotide-binding</keyword>
<dbReference type="NCBIfam" id="TIGR00671">
    <property type="entry name" value="baf"/>
    <property type="match status" value="1"/>
</dbReference>
<comment type="cofactor">
    <cofactor evidence="2">
        <name>K(+)</name>
        <dbReference type="ChEBI" id="CHEBI:29103"/>
    </cofactor>
</comment>
<keyword evidence="13 16" id="KW-0173">Coenzyme A biosynthesis</keyword>
<dbReference type="CDD" id="cd24015">
    <property type="entry name" value="ASKHA_NBD_PanK-III"/>
    <property type="match status" value="1"/>
</dbReference>
<dbReference type="GO" id="GO:0005524">
    <property type="term" value="F:ATP binding"/>
    <property type="evidence" value="ECO:0007669"/>
    <property type="project" value="UniProtKB-UniRule"/>
</dbReference>
<dbReference type="Gene3D" id="3.30.420.40">
    <property type="match status" value="2"/>
</dbReference>
<dbReference type="SUPFAM" id="SSF53067">
    <property type="entry name" value="Actin-like ATPase domain"/>
    <property type="match status" value="2"/>
</dbReference>
<name>A0A1M7PTG5_9BACT</name>
<organism evidence="17 18">
    <name type="scientific">Cyclobacterium lianum</name>
    <dbReference type="NCBI Taxonomy" id="388280"/>
    <lineage>
        <taxon>Bacteria</taxon>
        <taxon>Pseudomonadati</taxon>
        <taxon>Bacteroidota</taxon>
        <taxon>Cytophagia</taxon>
        <taxon>Cytophagales</taxon>
        <taxon>Cyclobacteriaceae</taxon>
        <taxon>Cyclobacterium</taxon>
    </lineage>
</organism>
<dbReference type="PANTHER" id="PTHR34265">
    <property type="entry name" value="TYPE III PANTOTHENATE KINASE"/>
    <property type="match status" value="1"/>
</dbReference>
<feature type="binding site" evidence="16">
    <location>
        <begin position="120"/>
        <end position="123"/>
    </location>
    <ligand>
        <name>substrate</name>
    </ligand>
</feature>
<keyword evidence="16" id="KW-0479">Metal-binding</keyword>
<evidence type="ECO:0000256" key="12">
    <source>
        <dbReference type="ARBA" id="ARBA00022958"/>
    </source>
</evidence>
<evidence type="ECO:0000313" key="18">
    <source>
        <dbReference type="Proteomes" id="UP000184513"/>
    </source>
</evidence>
<dbReference type="UniPathway" id="UPA00241">
    <property type="reaction ID" value="UER00352"/>
</dbReference>
<dbReference type="Pfam" id="PF03309">
    <property type="entry name" value="Pan_kinase"/>
    <property type="match status" value="1"/>
</dbReference>
<dbReference type="AlphaFoldDB" id="A0A1M7PTG5"/>
<comment type="subunit">
    <text evidence="5 16">Homodimer.</text>
</comment>
<evidence type="ECO:0000256" key="4">
    <source>
        <dbReference type="ARBA" id="ARBA00005225"/>
    </source>
</evidence>
<dbReference type="EMBL" id="FRCY01000010">
    <property type="protein sequence ID" value="SHN20692.1"/>
    <property type="molecule type" value="Genomic_DNA"/>
</dbReference>
<feature type="binding site" evidence="16">
    <location>
        <begin position="17"/>
        <end position="24"/>
    </location>
    <ligand>
        <name>ATP</name>
        <dbReference type="ChEBI" id="CHEBI:30616"/>
    </ligand>
</feature>
<sequence>MSIFEIERLIPMFLSVDAGNSNIVFGFNQDQSDSWDKVLRIETTKKLSVFQLERALGIFFLENRMEPENVKHIGLSTVVPDLKPILMQCCINFFGVEPYFINGSSYEKLRVKTSNPDEIGTDLMANITAAYDCFGDACIVVDFGTALTFSIVDKTGKVIGINIVPGIKTAINSLFTDTARLPKVSLEMPPSVLGKDTVHAIQAGIFYGYTGLVRGMLHAIEAETQTKFKVIATGGLSAVMQHLTGEFAMVDVNLTLKGIQQITLINRKKG</sequence>
<comment type="catalytic activity">
    <reaction evidence="1 16">
        <text>(R)-pantothenate + ATP = (R)-4'-phosphopantothenate + ADP + H(+)</text>
        <dbReference type="Rhea" id="RHEA:16373"/>
        <dbReference type="ChEBI" id="CHEBI:10986"/>
        <dbReference type="ChEBI" id="CHEBI:15378"/>
        <dbReference type="ChEBI" id="CHEBI:29032"/>
        <dbReference type="ChEBI" id="CHEBI:30616"/>
        <dbReference type="ChEBI" id="CHEBI:456216"/>
        <dbReference type="EC" id="2.7.1.33"/>
    </reaction>
</comment>
<evidence type="ECO:0000256" key="2">
    <source>
        <dbReference type="ARBA" id="ARBA00001958"/>
    </source>
</evidence>
<feature type="binding site" evidence="16">
    <location>
        <position position="197"/>
    </location>
    <ligand>
        <name>substrate</name>
    </ligand>
</feature>
<feature type="binding site" evidence="16">
    <location>
        <position position="145"/>
    </location>
    <ligand>
        <name>ATP</name>
        <dbReference type="ChEBI" id="CHEBI:30616"/>
    </ligand>
</feature>
<dbReference type="Proteomes" id="UP000184513">
    <property type="component" value="Unassembled WGS sequence"/>
</dbReference>
<keyword evidence="7 16" id="KW-0963">Cytoplasm</keyword>
<evidence type="ECO:0000256" key="3">
    <source>
        <dbReference type="ARBA" id="ARBA00004496"/>
    </source>
</evidence>
<keyword evidence="11 16" id="KW-0067">ATP-binding</keyword>
<evidence type="ECO:0000256" key="10">
    <source>
        <dbReference type="ARBA" id="ARBA00022777"/>
    </source>
</evidence>
<keyword evidence="12 16" id="KW-0630">Potassium</keyword>
<accession>A0A1M7PTG5</accession>
<dbReference type="GO" id="GO:0015937">
    <property type="term" value="P:coenzyme A biosynthetic process"/>
    <property type="evidence" value="ECO:0007669"/>
    <property type="project" value="UniProtKB-UniRule"/>
</dbReference>
<dbReference type="InterPro" id="IPR043129">
    <property type="entry name" value="ATPase_NBD"/>
</dbReference>
<evidence type="ECO:0000256" key="16">
    <source>
        <dbReference type="HAMAP-Rule" id="MF_01274"/>
    </source>
</evidence>
<dbReference type="GO" id="GO:0004594">
    <property type="term" value="F:pantothenate kinase activity"/>
    <property type="evidence" value="ECO:0007669"/>
    <property type="project" value="UniProtKB-UniRule"/>
</dbReference>
<comment type="similarity">
    <text evidence="14 16">Belongs to the type III pantothenate kinase family.</text>
</comment>
<dbReference type="STRING" id="388280.SAMN04488057_110124"/>
<evidence type="ECO:0000256" key="6">
    <source>
        <dbReference type="ARBA" id="ARBA00012102"/>
    </source>
</evidence>
<comment type="function">
    <text evidence="16">Catalyzes the phosphorylation of pantothenate (Pan), the first step in CoA biosynthesis.</text>
</comment>
<evidence type="ECO:0000256" key="7">
    <source>
        <dbReference type="ARBA" id="ARBA00022490"/>
    </source>
</evidence>
<keyword evidence="18" id="KW-1185">Reference proteome</keyword>
<feature type="binding site" evidence="16">
    <location>
        <position position="142"/>
    </location>
    <ligand>
        <name>K(+)</name>
        <dbReference type="ChEBI" id="CHEBI:29103"/>
    </ligand>
</feature>
<evidence type="ECO:0000256" key="11">
    <source>
        <dbReference type="ARBA" id="ARBA00022840"/>
    </source>
</evidence>
<comment type="pathway">
    <text evidence="4 16">Cofactor biosynthesis; coenzyme A biosynthesis; CoA from (R)-pantothenate: step 1/5.</text>
</comment>
<evidence type="ECO:0000256" key="1">
    <source>
        <dbReference type="ARBA" id="ARBA00001206"/>
    </source>
</evidence>
<gene>
    <name evidence="16" type="primary">coaX</name>
    <name evidence="17" type="ORF">SAMN04488057_110124</name>
</gene>
<evidence type="ECO:0000256" key="9">
    <source>
        <dbReference type="ARBA" id="ARBA00022741"/>
    </source>
</evidence>
<dbReference type="GO" id="GO:0005737">
    <property type="term" value="C:cytoplasm"/>
    <property type="evidence" value="ECO:0007669"/>
    <property type="project" value="UniProtKB-SubCell"/>
</dbReference>
<dbReference type="HAMAP" id="MF_01274">
    <property type="entry name" value="Pantothen_kinase_3"/>
    <property type="match status" value="1"/>
</dbReference>
<comment type="subcellular location">
    <subcellularLocation>
        <location evidence="3 16">Cytoplasm</location>
    </subcellularLocation>
</comment>
<dbReference type="InterPro" id="IPR004619">
    <property type="entry name" value="Type_III_PanK"/>
</dbReference>
<comment type="cofactor">
    <cofactor evidence="16">
        <name>NH4(+)</name>
        <dbReference type="ChEBI" id="CHEBI:28938"/>
    </cofactor>
    <cofactor evidence="16">
        <name>K(+)</name>
        <dbReference type="ChEBI" id="CHEBI:29103"/>
    </cofactor>
    <text evidence="16">A monovalent cation. Ammonium or potassium.</text>
</comment>
<comment type="caution">
    <text evidence="16">Lacks conserved residue(s) required for the propagation of feature annotation.</text>
</comment>
<evidence type="ECO:0000256" key="15">
    <source>
        <dbReference type="ARBA" id="ARBA00040883"/>
    </source>
</evidence>
<evidence type="ECO:0000313" key="17">
    <source>
        <dbReference type="EMBL" id="SHN20692.1"/>
    </source>
</evidence>
<evidence type="ECO:0000256" key="13">
    <source>
        <dbReference type="ARBA" id="ARBA00022993"/>
    </source>
</evidence>
<keyword evidence="8 16" id="KW-0808">Transferase</keyword>
<dbReference type="EC" id="2.7.1.33" evidence="6 16"/>
<keyword evidence="10 16" id="KW-0418">Kinase</keyword>
<evidence type="ECO:0000256" key="8">
    <source>
        <dbReference type="ARBA" id="ARBA00022679"/>
    </source>
</evidence>
<reference evidence="17 18" key="1">
    <citation type="submission" date="2016-11" db="EMBL/GenBank/DDBJ databases">
        <authorList>
            <person name="Jaros S."/>
            <person name="Januszkiewicz K."/>
            <person name="Wedrychowicz H."/>
        </authorList>
    </citation>
    <scope>NUCLEOTIDE SEQUENCE [LARGE SCALE GENOMIC DNA]</scope>
    <source>
        <strain evidence="17 18">CGMCC 1.6102</strain>
    </source>
</reference>
<protein>
    <recommendedName>
        <fullName evidence="15 16">Type III pantothenate kinase</fullName>
        <ecNumber evidence="6 16">2.7.1.33</ecNumber>
    </recommendedName>
    <alternativeName>
        <fullName evidence="16">PanK-III</fullName>
    </alternativeName>
    <alternativeName>
        <fullName evidence="16">Pantothenic acid kinase</fullName>
    </alternativeName>
</protein>
<evidence type="ECO:0000256" key="5">
    <source>
        <dbReference type="ARBA" id="ARBA00011738"/>
    </source>
</evidence>
<dbReference type="GO" id="GO:0046872">
    <property type="term" value="F:metal ion binding"/>
    <property type="evidence" value="ECO:0007669"/>
    <property type="project" value="UniProtKB-KW"/>
</dbReference>
<dbReference type="PANTHER" id="PTHR34265:SF1">
    <property type="entry name" value="TYPE III PANTOTHENATE KINASE"/>
    <property type="match status" value="1"/>
</dbReference>
<proteinExistence type="inferred from homology"/>